<evidence type="ECO:0008006" key="3">
    <source>
        <dbReference type="Google" id="ProtNLM"/>
    </source>
</evidence>
<name>A0A2T9Y5W2_9FUNG</name>
<comment type="caution">
    <text evidence="1">The sequence shown here is derived from an EMBL/GenBank/DDBJ whole genome shotgun (WGS) entry which is preliminary data.</text>
</comment>
<organism evidence="1 2">
    <name type="scientific">Smittium simulii</name>
    <dbReference type="NCBI Taxonomy" id="133385"/>
    <lineage>
        <taxon>Eukaryota</taxon>
        <taxon>Fungi</taxon>
        <taxon>Fungi incertae sedis</taxon>
        <taxon>Zoopagomycota</taxon>
        <taxon>Kickxellomycotina</taxon>
        <taxon>Harpellomycetes</taxon>
        <taxon>Harpellales</taxon>
        <taxon>Legeriomycetaceae</taxon>
        <taxon>Smittium</taxon>
    </lineage>
</organism>
<gene>
    <name evidence="1" type="ORF">BB561_006211</name>
</gene>
<dbReference type="Proteomes" id="UP000245383">
    <property type="component" value="Unassembled WGS sequence"/>
</dbReference>
<keyword evidence="2" id="KW-1185">Reference proteome</keyword>
<dbReference type="Gene3D" id="3.60.10.10">
    <property type="entry name" value="Endonuclease/exonuclease/phosphatase"/>
    <property type="match status" value="1"/>
</dbReference>
<evidence type="ECO:0000313" key="2">
    <source>
        <dbReference type="Proteomes" id="UP000245383"/>
    </source>
</evidence>
<protein>
    <recommendedName>
        <fullName evidence="3">Endonuclease/exonuclease/phosphatase domain-containing protein</fullName>
    </recommendedName>
</protein>
<reference evidence="1 2" key="1">
    <citation type="journal article" date="2018" name="MBio">
        <title>Comparative Genomics Reveals the Core Gene Toolbox for the Fungus-Insect Symbiosis.</title>
        <authorList>
            <person name="Wang Y."/>
            <person name="Stata M."/>
            <person name="Wang W."/>
            <person name="Stajich J.E."/>
            <person name="White M.M."/>
            <person name="Moncalvo J.M."/>
        </authorList>
    </citation>
    <scope>NUCLEOTIDE SEQUENCE [LARGE SCALE GENOMIC DNA]</scope>
    <source>
        <strain evidence="1 2">SWE-8-4</strain>
    </source>
</reference>
<evidence type="ECO:0000313" key="1">
    <source>
        <dbReference type="EMBL" id="PVU87697.1"/>
    </source>
</evidence>
<proteinExistence type="predicted"/>
<accession>A0A2T9Y5W2</accession>
<dbReference type="AlphaFoldDB" id="A0A2T9Y5W2"/>
<dbReference type="InterPro" id="IPR036691">
    <property type="entry name" value="Endo/exonu/phosph_ase_sf"/>
</dbReference>
<dbReference type="EMBL" id="MBFR01000458">
    <property type="protein sequence ID" value="PVU87697.1"/>
    <property type="molecule type" value="Genomic_DNA"/>
</dbReference>
<sequence length="217" mass="24926">MHKNIRQKQLKIAKKQPILTEKLTFCTYNVRGIKGCQHEFNELMRARQPTVVSVQETLLNKKSYRYKLQGYTVIESKYKEKLVLAELSDELQTELNTITECALSDTFQIQKNAVQIVQKYSYLGLIYTDITNVLQSVLMSIGTNSGKLFDMSNTRTKPIRIMANSASRLIANVIKTTAINSLWAEFVIPSINSIFFRLREQAHLKQPSSKTWMADLI</sequence>
<dbReference type="SUPFAM" id="SSF56219">
    <property type="entry name" value="DNase I-like"/>
    <property type="match status" value="1"/>
</dbReference>